<accession>A0A517N6M0</accession>
<feature type="binding site" evidence="5">
    <location>
        <position position="124"/>
    </location>
    <ligand>
        <name>ATP</name>
        <dbReference type="ChEBI" id="CHEBI:30616"/>
    </ligand>
</feature>
<evidence type="ECO:0000256" key="1">
    <source>
        <dbReference type="ARBA" id="ARBA00022679"/>
    </source>
</evidence>
<dbReference type="PANTHER" id="PTHR43289:SF6">
    <property type="entry name" value="SERINE_THREONINE-PROTEIN KINASE NEKL-3"/>
    <property type="match status" value="1"/>
</dbReference>
<keyword evidence="4 5" id="KW-0067">ATP-binding</keyword>
<dbReference type="InterPro" id="IPR005532">
    <property type="entry name" value="SUMF_dom"/>
</dbReference>
<dbReference type="InterPro" id="IPR042095">
    <property type="entry name" value="SUMF_sf"/>
</dbReference>
<keyword evidence="2 5" id="KW-0547">Nucleotide-binding</keyword>
<organism evidence="8 9">
    <name type="scientific">Rubripirellula lacrimiformis</name>
    <dbReference type="NCBI Taxonomy" id="1930273"/>
    <lineage>
        <taxon>Bacteria</taxon>
        <taxon>Pseudomonadati</taxon>
        <taxon>Planctomycetota</taxon>
        <taxon>Planctomycetia</taxon>
        <taxon>Pirellulales</taxon>
        <taxon>Pirellulaceae</taxon>
        <taxon>Rubripirellula</taxon>
    </lineage>
</organism>
<evidence type="ECO:0000313" key="8">
    <source>
        <dbReference type="EMBL" id="QDT02799.1"/>
    </source>
</evidence>
<dbReference type="SUPFAM" id="SSF52540">
    <property type="entry name" value="P-loop containing nucleoside triphosphate hydrolases"/>
    <property type="match status" value="1"/>
</dbReference>
<name>A0A517N6M0_9BACT</name>
<evidence type="ECO:0000256" key="3">
    <source>
        <dbReference type="ARBA" id="ARBA00022777"/>
    </source>
</evidence>
<feature type="domain" description="Protein kinase" evidence="7">
    <location>
        <begin position="95"/>
        <end position="354"/>
    </location>
</feature>
<sequence>MPAPDDASDPTDPSFVSGLSERPKMSVGSDAEEPTQVNATSADTEAPPDSDLDGDHLLRQHSQTRSIGPDGVANDGSSSFETNGLEKNFGPANRYTIIEELGAGGFARVYLAIDNSLERKVAIKVIHAHRSRREIDVIRFMAEARTLASLDHPNVVPIYDVSNTDGQLYVVTKYINGETLSERIKRSPLSITESIALIKSVTETLAGIHSAGVVHRDIKPANLLIDRDEQCFVNDFGLALREDRWEGYVGRVGTISYMSPEQARGESHLVDGRSDLYSLGVVMYEILTGRRPFVASEAQQVIDLICHADPKPLRQRNPNIPKELERMCLRLLSKRATERYLIAQDFANDLEHFIQHQSNTDSLSSVTPDRAEIRPGESSTSTFDAFVGIVPRGLRSFEFEDAAFFHKLLPGPYGRDGVPDSIQFWRRRIESTDPAESFRVGVIYGTSGSGKSSFVQAGLLPILVRSVTTVMIECSGDRTEQQLLRMLRIRCAEMPTDLDLVASLSWLRRDDSHTDRQKVLIILDQFEQWLHARGDEERAELMLALRQCDGNNLQCILLVRDDYWIGVSRLADQLEIDLVRRHNLAMVDLFDRRHARRVLAEYGCGYSRLPARLEDLTSSQKAFLDKAIDGLAEKEKIVPVQLATFAEIMKSRDWDLKTLTQMGGTEGVGIRFLEESLGESAAPGIRAHLGAAESILMALLPEAGTNIKGAMRSESDLRSVTGHSSESRNFDQVISILDGDLRLITPTDPLGDSIDDQSSKERYYQLTHDFLVPAVRRWLERRQQQTIQGRAAQRLSNQTDVWISRPEKRNLPNWWEWMSYLFLTSKSHRTANEQRMMAVSTRRHTIGSTAFCLAAAIAGLVGFEAYGNAKANALVEQLATADTTNAPEILNSLQDYQRYSTPALERIAEDSPVDTNEGLHARAALLRHHPDDQETLDELKDHIRSIDIQQLSFLRSELQQNPKLSEINEQLWQFLGDESQPDLQRLRSAMALATLDPPIGPKSRERWQPIQTFYIEQSIRHAIEQPRDYNAVVSALASASNVAVPELAKIYRQDKPSQTRQESLNMLQDLVADDCDALVDLFLDANTNQVESFLPLVDRYSATLLEPRMRAVIDTPIHPDSTPRSWQAASNRQSNAAAYLCRLGIIEPCLPLLRQSDHANTRSGIIHRAVKMGVSPAAILKLYDQQDDVHVQTALLQMLGTSAWSADHQGESLPKGNIDLPDADLINRCRKLARETFLSAADPEQHSTSRWLLTRLDDGQTARDWIKEQELRIAEQPKDESLRWSINPKGQTMIRIDNGDHPFEISMTEVTLEQFKLWRHPDHVNPTMAPDPNCPMIQARWFDAADYCRWLTTEAGMGEEDQCHPPTKEEQETVLLYDDYRSRKGYRLPTADEWETAYFGDAKTRFDYGHDYELANEYARVDDLNLQHAQVVAGQKPNRNGLFDMVGNVSEWCVGPTNDQKGFGLRGPEWDASLERVVRLLREGDSAPGIRYYSIGFRVARSIP</sequence>
<dbReference type="PANTHER" id="PTHR43289">
    <property type="entry name" value="MITOGEN-ACTIVATED PROTEIN KINASE KINASE KINASE 20-RELATED"/>
    <property type="match status" value="1"/>
</dbReference>
<dbReference type="Gene3D" id="3.90.1580.10">
    <property type="entry name" value="paralog of FGE (formylglycine-generating enzyme)"/>
    <property type="match status" value="1"/>
</dbReference>
<reference evidence="8 9" key="1">
    <citation type="submission" date="2019-02" db="EMBL/GenBank/DDBJ databases">
        <title>Deep-cultivation of Planctomycetes and their phenomic and genomic characterization uncovers novel biology.</title>
        <authorList>
            <person name="Wiegand S."/>
            <person name="Jogler M."/>
            <person name="Boedeker C."/>
            <person name="Pinto D."/>
            <person name="Vollmers J."/>
            <person name="Rivas-Marin E."/>
            <person name="Kohn T."/>
            <person name="Peeters S.H."/>
            <person name="Heuer A."/>
            <person name="Rast P."/>
            <person name="Oberbeckmann S."/>
            <person name="Bunk B."/>
            <person name="Jeske O."/>
            <person name="Meyerdierks A."/>
            <person name="Storesund J.E."/>
            <person name="Kallscheuer N."/>
            <person name="Luecker S."/>
            <person name="Lage O.M."/>
            <person name="Pohl T."/>
            <person name="Merkel B.J."/>
            <person name="Hornburger P."/>
            <person name="Mueller R.-W."/>
            <person name="Bruemmer F."/>
            <person name="Labrenz M."/>
            <person name="Spormann A.M."/>
            <person name="Op den Camp H."/>
            <person name="Overmann J."/>
            <person name="Amann R."/>
            <person name="Jetten M.S.M."/>
            <person name="Mascher T."/>
            <person name="Medema M.H."/>
            <person name="Devos D.P."/>
            <person name="Kaster A.-K."/>
            <person name="Ovreas L."/>
            <person name="Rohde M."/>
            <person name="Galperin M.Y."/>
            <person name="Jogler C."/>
        </authorList>
    </citation>
    <scope>NUCLEOTIDE SEQUENCE [LARGE SCALE GENOMIC DNA]</scope>
    <source>
        <strain evidence="8 9">K22_7</strain>
    </source>
</reference>
<evidence type="ECO:0000256" key="5">
    <source>
        <dbReference type="PROSITE-ProRule" id="PRU10141"/>
    </source>
</evidence>
<dbReference type="InterPro" id="IPR017441">
    <property type="entry name" value="Protein_kinase_ATP_BS"/>
</dbReference>
<dbReference type="KEGG" id="rlc:K227x_11770"/>
<keyword evidence="1 8" id="KW-0808">Transferase</keyword>
<dbReference type="EC" id="2.7.11.1" evidence="8"/>
<evidence type="ECO:0000256" key="6">
    <source>
        <dbReference type="SAM" id="MobiDB-lite"/>
    </source>
</evidence>
<evidence type="ECO:0000256" key="2">
    <source>
        <dbReference type="ARBA" id="ARBA00022741"/>
    </source>
</evidence>
<dbReference type="SUPFAM" id="SSF56112">
    <property type="entry name" value="Protein kinase-like (PK-like)"/>
    <property type="match status" value="1"/>
</dbReference>
<dbReference type="RefSeq" id="WP_145168607.1">
    <property type="nucleotide sequence ID" value="NZ_CP036525.1"/>
</dbReference>
<dbReference type="GO" id="GO:0005524">
    <property type="term" value="F:ATP binding"/>
    <property type="evidence" value="ECO:0007669"/>
    <property type="project" value="UniProtKB-UniRule"/>
</dbReference>
<dbReference type="InterPro" id="IPR011009">
    <property type="entry name" value="Kinase-like_dom_sf"/>
</dbReference>
<dbReference type="InterPro" id="IPR016187">
    <property type="entry name" value="CTDL_fold"/>
</dbReference>
<keyword evidence="3 8" id="KW-0418">Kinase</keyword>
<evidence type="ECO:0000313" key="9">
    <source>
        <dbReference type="Proteomes" id="UP000318538"/>
    </source>
</evidence>
<dbReference type="PROSITE" id="PS00108">
    <property type="entry name" value="PROTEIN_KINASE_ST"/>
    <property type="match status" value="1"/>
</dbReference>
<keyword evidence="9" id="KW-1185">Reference proteome</keyword>
<dbReference type="PROSITE" id="PS50011">
    <property type="entry name" value="PROTEIN_KINASE_DOM"/>
    <property type="match status" value="1"/>
</dbReference>
<protein>
    <submittedName>
        <fullName evidence="8">Serine/threonine-protein kinase PrkC</fullName>
        <ecNumber evidence="8">2.7.11.1</ecNumber>
    </submittedName>
</protein>
<dbReference type="InterPro" id="IPR000719">
    <property type="entry name" value="Prot_kinase_dom"/>
</dbReference>
<dbReference type="Pfam" id="PF03781">
    <property type="entry name" value="FGE-sulfatase"/>
    <property type="match status" value="1"/>
</dbReference>
<dbReference type="SMART" id="SM00220">
    <property type="entry name" value="S_TKc"/>
    <property type="match status" value="1"/>
</dbReference>
<dbReference type="InterPro" id="IPR008271">
    <property type="entry name" value="Ser/Thr_kinase_AS"/>
</dbReference>
<dbReference type="InterPro" id="IPR027417">
    <property type="entry name" value="P-loop_NTPase"/>
</dbReference>
<dbReference type="Pfam" id="PF20703">
    <property type="entry name" value="nSTAND1"/>
    <property type="match status" value="1"/>
</dbReference>
<dbReference type="GO" id="GO:0004674">
    <property type="term" value="F:protein serine/threonine kinase activity"/>
    <property type="evidence" value="ECO:0007669"/>
    <property type="project" value="UniProtKB-EC"/>
</dbReference>
<feature type="region of interest" description="Disordered" evidence="6">
    <location>
        <begin position="1"/>
        <end position="86"/>
    </location>
</feature>
<proteinExistence type="predicted"/>
<dbReference type="EMBL" id="CP036525">
    <property type="protein sequence ID" value="QDT02799.1"/>
    <property type="molecule type" value="Genomic_DNA"/>
</dbReference>
<dbReference type="PROSITE" id="PS00107">
    <property type="entry name" value="PROTEIN_KINASE_ATP"/>
    <property type="match status" value="1"/>
</dbReference>
<evidence type="ECO:0000259" key="7">
    <source>
        <dbReference type="PROSITE" id="PS50011"/>
    </source>
</evidence>
<dbReference type="CDD" id="cd14014">
    <property type="entry name" value="STKc_PknB_like"/>
    <property type="match status" value="1"/>
</dbReference>
<evidence type="ECO:0000256" key="4">
    <source>
        <dbReference type="ARBA" id="ARBA00022840"/>
    </source>
</evidence>
<dbReference type="Proteomes" id="UP000318538">
    <property type="component" value="Chromosome"/>
</dbReference>
<dbReference type="SUPFAM" id="SSF56436">
    <property type="entry name" value="C-type lectin-like"/>
    <property type="match status" value="1"/>
</dbReference>
<dbReference type="Pfam" id="PF00069">
    <property type="entry name" value="Pkinase"/>
    <property type="match status" value="1"/>
</dbReference>
<gene>
    <name evidence="8" type="primary">prkC_6</name>
    <name evidence="8" type="ORF">K227x_11770</name>
</gene>
<dbReference type="Gene3D" id="1.10.510.10">
    <property type="entry name" value="Transferase(Phosphotransferase) domain 1"/>
    <property type="match status" value="1"/>
</dbReference>
<dbReference type="Gene3D" id="3.30.200.20">
    <property type="entry name" value="Phosphorylase Kinase, domain 1"/>
    <property type="match status" value="1"/>
</dbReference>
<dbReference type="InterPro" id="IPR049052">
    <property type="entry name" value="nSTAND1"/>
</dbReference>
<dbReference type="OrthoDB" id="6111975at2"/>